<dbReference type="Gramene" id="TraesLDM7B03G04054340.1">
    <property type="protein sequence ID" value="TraesLDM7B03G04054340.1.CDS1"/>
    <property type="gene ID" value="TraesLDM7B03G04054340"/>
</dbReference>
<dbReference type="PANTHER" id="PTHR34791">
    <property type="entry name" value="OS02G0272100 PROTEIN"/>
    <property type="match status" value="1"/>
</dbReference>
<sequence>MAETSPLHRVIDAARWDKERLLGRLIILVHAAFLDVGFVLHADSVGRSGRVPRRAGRTASTLSLVYAAPRRRDAAVPLNMRTHCTHIVFYVWVPRFAQDPRPGTHWVCLDARVAAPLLSRGLDDTARALTDDGDCTVAALWRELTEKLCRSTLVAVCPGNALLSLSVDIMVDILARLTDGVDLFRVASTCAGLSRLVADHDSELWKHRYKAAFWRRWDDSSPMVDDASGTTWMELWCRETREHAKFGAYIRACRRRNLLRYTRKGQ</sequence>
<dbReference type="Proteomes" id="UP000019116">
    <property type="component" value="Chromosome 7B"/>
</dbReference>
<dbReference type="SMR" id="A0A3B6SDG3"/>
<dbReference type="Gramene" id="TraesJAG7B03G04033820.1">
    <property type="protein sequence ID" value="TraesJAG7B03G04033820.1.CDS1"/>
    <property type="gene ID" value="TraesJAG7B03G04033820"/>
</dbReference>
<reference evidence="2" key="1">
    <citation type="submission" date="2018-08" db="EMBL/GenBank/DDBJ databases">
        <authorList>
            <person name="Rossello M."/>
        </authorList>
    </citation>
    <scope>NUCLEOTIDE SEQUENCE [LARGE SCALE GENOMIC DNA]</scope>
    <source>
        <strain evidence="2">cv. Chinese Spring</strain>
    </source>
</reference>
<keyword evidence="1" id="KW-1133">Transmembrane helix</keyword>
<keyword evidence="3" id="KW-1185">Reference proteome</keyword>
<keyword evidence="1" id="KW-0472">Membrane</keyword>
<dbReference type="Gramene" id="TraesCAD_scaffold_012785_01G000100.1">
    <property type="protein sequence ID" value="TraesCAD_scaffold_012785_01G000100.1"/>
    <property type="gene ID" value="TraesCAD_scaffold_012785_01G000100"/>
</dbReference>
<name>A0A3B6SDG3_WHEAT</name>
<evidence type="ECO:0000313" key="2">
    <source>
        <dbReference type="EnsemblPlants" id="TraesCS7B02G025600.1.cds1"/>
    </source>
</evidence>
<evidence type="ECO:0000256" key="1">
    <source>
        <dbReference type="SAM" id="Phobius"/>
    </source>
</evidence>
<accession>A0A3B6SDG3</accession>
<dbReference type="Gramene" id="TraesROB_scaffold_036897_01G000400.1">
    <property type="protein sequence ID" value="TraesROB_scaffold_036897_01G000400.1"/>
    <property type="gene ID" value="TraesROB_scaffold_036897_01G000400"/>
</dbReference>
<reference evidence="2" key="2">
    <citation type="submission" date="2018-10" db="UniProtKB">
        <authorList>
            <consortium name="EnsemblPlants"/>
        </authorList>
    </citation>
    <scope>IDENTIFICATION</scope>
</reference>
<evidence type="ECO:0000313" key="3">
    <source>
        <dbReference type="Proteomes" id="UP000019116"/>
    </source>
</evidence>
<organism evidence="2">
    <name type="scientific">Triticum aestivum</name>
    <name type="common">Wheat</name>
    <dbReference type="NCBI Taxonomy" id="4565"/>
    <lineage>
        <taxon>Eukaryota</taxon>
        <taxon>Viridiplantae</taxon>
        <taxon>Streptophyta</taxon>
        <taxon>Embryophyta</taxon>
        <taxon>Tracheophyta</taxon>
        <taxon>Spermatophyta</taxon>
        <taxon>Magnoliopsida</taxon>
        <taxon>Liliopsida</taxon>
        <taxon>Poales</taxon>
        <taxon>Poaceae</taxon>
        <taxon>BOP clade</taxon>
        <taxon>Pooideae</taxon>
        <taxon>Triticodae</taxon>
        <taxon>Triticeae</taxon>
        <taxon>Triticinae</taxon>
        <taxon>Triticum</taxon>
    </lineage>
</organism>
<dbReference type="Gramene" id="TraesLAC7B03G04003550.1">
    <property type="protein sequence ID" value="TraesLAC7B03G04003550.1.CDS1"/>
    <property type="gene ID" value="TraesLAC7B03G04003550"/>
</dbReference>
<keyword evidence="1" id="KW-0812">Transmembrane</keyword>
<evidence type="ECO:0008006" key="4">
    <source>
        <dbReference type="Google" id="ProtNLM"/>
    </source>
</evidence>
<dbReference type="OMA" id="RTTTRHW"/>
<dbReference type="InterPro" id="IPR036047">
    <property type="entry name" value="F-box-like_dom_sf"/>
</dbReference>
<dbReference type="OrthoDB" id="101791at2759"/>
<dbReference type="Gene3D" id="1.20.1280.50">
    <property type="match status" value="1"/>
</dbReference>
<dbReference type="Gramene" id="TraesCS7B03G0069200.1">
    <property type="protein sequence ID" value="TraesCS7B03G0069200.1.CDS1"/>
    <property type="gene ID" value="TraesCS7B03G0069200"/>
</dbReference>
<dbReference type="EnsemblPlants" id="TraesCS7B02G025600.1">
    <property type="protein sequence ID" value="TraesCS7B02G025600.1.cds1"/>
    <property type="gene ID" value="TraesCS7B02G025600"/>
</dbReference>
<dbReference type="SUPFAM" id="SSF81383">
    <property type="entry name" value="F-box domain"/>
    <property type="match status" value="1"/>
</dbReference>
<dbReference type="AlphaFoldDB" id="A0A3B6SDG3"/>
<dbReference type="PANTHER" id="PTHR34791:SF1">
    <property type="entry name" value="OS02G0272100 PROTEIN"/>
    <property type="match status" value="1"/>
</dbReference>
<dbReference type="Gramene" id="TraesSYM5B03G02951380.1">
    <property type="protein sequence ID" value="TraesSYM5B03G02951380.1.CDS1"/>
    <property type="gene ID" value="TraesSYM5B03G02951380"/>
</dbReference>
<dbReference type="Gramene" id="TraesCS7B02G025600.1">
    <property type="protein sequence ID" value="TraesCS7B02G025600.1.cds1"/>
    <property type="gene ID" value="TraesCS7B02G025600"/>
</dbReference>
<feature type="transmembrane region" description="Helical" evidence="1">
    <location>
        <begin position="21"/>
        <end position="40"/>
    </location>
</feature>
<dbReference type="Gramene" id="TraesCLE_scaffold_009500_01G000100.1">
    <property type="protein sequence ID" value="TraesCLE_scaffold_009500_01G000100.1"/>
    <property type="gene ID" value="TraesCLE_scaffold_009500_01G000100"/>
</dbReference>
<dbReference type="Gramene" id="TraesJUL7B03G04088850.1">
    <property type="protein sequence ID" value="TraesJUL7B03G04088850.1.CDS1"/>
    <property type="gene ID" value="TraesJUL7B03G04088850"/>
</dbReference>
<proteinExistence type="predicted"/>
<protein>
    <recommendedName>
        <fullName evidence="4">F-box domain-containing protein</fullName>
    </recommendedName>
</protein>
<dbReference type="Gramene" id="TraesMAC7B03G04046720.1">
    <property type="protein sequence ID" value="TraesMAC7B03G04046720.1.CDS1"/>
    <property type="gene ID" value="TraesMAC7B03G04046720"/>
</dbReference>
<dbReference type="Gramene" id="TraesARI5B03G02966040.1">
    <property type="protein sequence ID" value="TraesARI5B03G02966040.1.CDS1"/>
    <property type="gene ID" value="TraesARI5B03G02966040"/>
</dbReference>
<dbReference type="Gramene" id="TraesNOR7B03G04095740.1">
    <property type="protein sequence ID" value="TraesNOR7B03G04095740.1.CDS1"/>
    <property type="gene ID" value="TraesNOR7B03G04095740"/>
</dbReference>